<dbReference type="PANTHER" id="PTHR44329">
    <property type="entry name" value="SERINE/THREONINE-PROTEIN KINASE TNNI3K-RELATED"/>
    <property type="match status" value="1"/>
</dbReference>
<name>H3GFC6_PHYRM</name>
<evidence type="ECO:0000259" key="6">
    <source>
        <dbReference type="PROSITE" id="PS50011"/>
    </source>
</evidence>
<dbReference type="VEuPathDB" id="FungiDB:KRP22_8578"/>
<dbReference type="VEuPathDB" id="FungiDB:KRP22_11239"/>
<protein>
    <recommendedName>
        <fullName evidence="6">Protein kinase domain-containing protein</fullName>
    </recommendedName>
</protein>
<dbReference type="eggNOG" id="KOG0192">
    <property type="taxonomic scope" value="Eukaryota"/>
</dbReference>
<evidence type="ECO:0000256" key="2">
    <source>
        <dbReference type="ARBA" id="ARBA00022741"/>
    </source>
</evidence>
<organism evidence="7 8">
    <name type="scientific">Phytophthora ramorum</name>
    <name type="common">Sudden oak death agent</name>
    <dbReference type="NCBI Taxonomy" id="164328"/>
    <lineage>
        <taxon>Eukaryota</taxon>
        <taxon>Sar</taxon>
        <taxon>Stramenopiles</taxon>
        <taxon>Oomycota</taxon>
        <taxon>Peronosporomycetes</taxon>
        <taxon>Peronosporales</taxon>
        <taxon>Peronosporaceae</taxon>
        <taxon>Phytophthora</taxon>
    </lineage>
</organism>
<keyword evidence="1" id="KW-0723">Serine/threonine-protein kinase</keyword>
<evidence type="ECO:0000256" key="4">
    <source>
        <dbReference type="PROSITE-ProRule" id="PRU10141"/>
    </source>
</evidence>
<dbReference type="InParanoid" id="H3GFC6"/>
<dbReference type="InterPro" id="IPR008271">
    <property type="entry name" value="Ser/Thr_kinase_AS"/>
</dbReference>
<dbReference type="Gene3D" id="1.10.510.10">
    <property type="entry name" value="Transferase(Phosphotransferase) domain 1"/>
    <property type="match status" value="4"/>
</dbReference>
<feature type="region of interest" description="Disordered" evidence="5">
    <location>
        <begin position="1114"/>
        <end position="1151"/>
    </location>
</feature>
<dbReference type="EMBL" id="DS566004">
    <property type="status" value="NOT_ANNOTATED_CDS"/>
    <property type="molecule type" value="Genomic_DNA"/>
</dbReference>
<dbReference type="PROSITE" id="PS00108">
    <property type="entry name" value="PROTEIN_KINASE_ST"/>
    <property type="match status" value="1"/>
</dbReference>
<feature type="domain" description="Protein kinase" evidence="6">
    <location>
        <begin position="213"/>
        <end position="468"/>
    </location>
</feature>
<proteinExistence type="predicted"/>
<keyword evidence="1" id="KW-0808">Transferase</keyword>
<dbReference type="InterPro" id="IPR011009">
    <property type="entry name" value="Kinase-like_dom_sf"/>
</dbReference>
<dbReference type="PROSITE" id="PS00107">
    <property type="entry name" value="PROTEIN_KINASE_ATP"/>
    <property type="match status" value="1"/>
</dbReference>
<reference evidence="7" key="2">
    <citation type="submission" date="2015-06" db="UniProtKB">
        <authorList>
            <consortium name="EnsemblProtists"/>
        </authorList>
    </citation>
    <scope>IDENTIFICATION</scope>
    <source>
        <strain evidence="7">Pr102</strain>
    </source>
</reference>
<dbReference type="EnsemblProtists" id="Phyra74397">
    <property type="protein sequence ID" value="Phyra74397"/>
    <property type="gene ID" value="Phyra74397"/>
</dbReference>
<dbReference type="STRING" id="164328.H3GFC6"/>
<evidence type="ECO:0000256" key="5">
    <source>
        <dbReference type="SAM" id="MobiDB-lite"/>
    </source>
</evidence>
<keyword evidence="1" id="KW-0418">Kinase</keyword>
<keyword evidence="3 4" id="KW-0067">ATP-binding</keyword>
<dbReference type="InterPro" id="IPR051681">
    <property type="entry name" value="Ser/Thr_Kinases-Pseudokinases"/>
</dbReference>
<dbReference type="GO" id="GO:0004674">
    <property type="term" value="F:protein serine/threonine kinase activity"/>
    <property type="evidence" value="ECO:0000318"/>
    <property type="project" value="GO_Central"/>
</dbReference>
<dbReference type="Proteomes" id="UP000005238">
    <property type="component" value="Unassembled WGS sequence"/>
</dbReference>
<evidence type="ECO:0000256" key="3">
    <source>
        <dbReference type="ARBA" id="ARBA00022840"/>
    </source>
</evidence>
<dbReference type="Pfam" id="PF07714">
    <property type="entry name" value="PK_Tyr_Ser-Thr"/>
    <property type="match status" value="2"/>
</dbReference>
<evidence type="ECO:0000313" key="8">
    <source>
        <dbReference type="Proteomes" id="UP000005238"/>
    </source>
</evidence>
<dbReference type="SMART" id="SM00220">
    <property type="entry name" value="S_TKc"/>
    <property type="match status" value="1"/>
</dbReference>
<dbReference type="GO" id="GO:0007165">
    <property type="term" value="P:signal transduction"/>
    <property type="evidence" value="ECO:0000318"/>
    <property type="project" value="GO_Central"/>
</dbReference>
<dbReference type="GO" id="GO:0005524">
    <property type="term" value="F:ATP binding"/>
    <property type="evidence" value="ECO:0007669"/>
    <property type="project" value="UniProtKB-UniRule"/>
</dbReference>
<dbReference type="InterPro" id="IPR017441">
    <property type="entry name" value="Protein_kinase_ATP_BS"/>
</dbReference>
<feature type="binding site" evidence="4">
    <location>
        <position position="1046"/>
    </location>
    <ligand>
        <name>ATP</name>
        <dbReference type="ChEBI" id="CHEBI:30616"/>
    </ligand>
</feature>
<sequence>MLGLAIVAPAAPEPPLLVSPSPHAAPEPCVLSLLRPRCVSGLLVVFRSLLPRLEALDALLKVPTGGLADEESEFSELLAAVSRRRHQETTFETLVQQLQQLSGLSGPREDEESGQSLENVLQMLLEAPSKSREVHWMHLQVDALLEGTLEAPDWQKRWQEDYKQQIQAFEKVLDDSQGLQRGLRQLQETQRIEMLTALQYERHKLRDKDELVLFEEQELLDHAIAQVSSAVDASVRTVPDWFVPRYEVQLQSESGAVEGEWNGLQVTLEDAKIEDDRQVGEARRIQFADKWHCVTNPNIVKMQGACHVGDAPFFIYESLRGCVALVDYARSVPDTRKLWKRLVEVARGLHYLHASGIVHGDICSACVLVGGDGKAKLKPSANPREVRMEEPSMADDVYAFGLIVLEVINPHLSLVLEEPASNLSRIEEDQEKPSDLSSAAWAFVKEMTSSDSSERPSMDSVVRTLLNLSDRERSWSDMQFPELLLHAPDVWTALRSASLRHENGVVLCARVLARLERVLSRLWDEGLSFAEGGNVEYNWQTRTEHLLRSMRYLTRHYLPSTDQRELLKIAQVRRFTNEIQEIHHQLDALLAEFDTESLMPEIDETSTKCTGDWELQWGYDCADVMVSFHRFLDGWEQPASGGTLDIEVAMEAMTLMKHELDNFRYDFSGAQLELVLRAFDLCIQQRGSLSTETLHLSSVYPLNSTMKMCAVEPGFRPAISYVVQQLGELASREHDMRRFDAHDEIDEVAPKHLMACVDVECKPVTVAGFMVPGEPESTIPMALELLSSQIFKSTNGDNVDNELNAQIMVRLEDIYGRLRELEEMIGDGRDDRRYLDIVANLAEIVSQLSAHVNFSRTGNRGAQIAAIRQRASDKFSFHKDLDELLDGLQELQPLSGSLVVEKAEVHDWKHQWYAKRAHQTESFEWTLMQPEAARLLLDELKDAEDREEMLAFLRFEVTRHRSSYTAAQVEAIGTACIDISRRLSDATAPSLAAERPSGSHFHLWRPPKWFIPPYEVDFDPRESLGHGAFASVHIGMWLGTRVVIKKLMPPRNAADSQPSVVFYRELSIWYRLNHPYVVKLYGGCHVGGQPFFVCEPASNGRLDAYLHRCESKGAGGASAGTSFNSMSRSTSTTSRHTTGSGFSRSTSNTSSTGFSVESAAISRRCEAWQKLRQSALGLQYLHQHSIVHGDLKCDNILVAADGTAKLTDFGLSTIRRYVDNKQDQGTASSVVGALRWKAPECLAGAPPSFESDVYSFGMCVLQAVSGEFPWGARMPDVAVRFHVRRGAPPPRPRGFEDDAHWDLVRQMSCFDPQQRLTLPVVVQRLTRFADLEARRQRGGVGVHMRELLFGGSATS</sequence>
<dbReference type="HOGENOM" id="CLU_005678_0_0_1"/>
<accession>H3GFC6</accession>
<evidence type="ECO:0000313" key="7">
    <source>
        <dbReference type="EnsemblProtists" id="Phyra74397"/>
    </source>
</evidence>
<evidence type="ECO:0000256" key="1">
    <source>
        <dbReference type="ARBA" id="ARBA00022527"/>
    </source>
</evidence>
<reference evidence="8" key="1">
    <citation type="journal article" date="2006" name="Science">
        <title>Phytophthora genome sequences uncover evolutionary origins and mechanisms of pathogenesis.</title>
        <authorList>
            <person name="Tyler B.M."/>
            <person name="Tripathy S."/>
            <person name="Zhang X."/>
            <person name="Dehal P."/>
            <person name="Jiang R.H."/>
            <person name="Aerts A."/>
            <person name="Arredondo F.D."/>
            <person name="Baxter L."/>
            <person name="Bensasson D."/>
            <person name="Beynon J.L."/>
            <person name="Chapman J."/>
            <person name="Damasceno C.M."/>
            <person name="Dorrance A.E."/>
            <person name="Dou D."/>
            <person name="Dickerman A.W."/>
            <person name="Dubchak I.L."/>
            <person name="Garbelotto M."/>
            <person name="Gijzen M."/>
            <person name="Gordon S.G."/>
            <person name="Govers F."/>
            <person name="Grunwald N.J."/>
            <person name="Huang W."/>
            <person name="Ivors K.L."/>
            <person name="Jones R.W."/>
            <person name="Kamoun S."/>
            <person name="Krampis K."/>
            <person name="Lamour K.H."/>
            <person name="Lee M.K."/>
            <person name="McDonald W.H."/>
            <person name="Medina M."/>
            <person name="Meijer H.J."/>
            <person name="Nordberg E.K."/>
            <person name="Maclean D.J."/>
            <person name="Ospina-Giraldo M.D."/>
            <person name="Morris P.F."/>
            <person name="Phuntumart V."/>
            <person name="Putnam N.H."/>
            <person name="Rash S."/>
            <person name="Rose J.K."/>
            <person name="Sakihama Y."/>
            <person name="Salamov A.A."/>
            <person name="Savidor A."/>
            <person name="Scheuring C.F."/>
            <person name="Smith B.M."/>
            <person name="Sobral B.W."/>
            <person name="Terry A."/>
            <person name="Torto-Alalibo T.A."/>
            <person name="Win J."/>
            <person name="Xu Z."/>
            <person name="Zhang H."/>
            <person name="Grigoriev I.V."/>
            <person name="Rokhsar D.S."/>
            <person name="Boore J.L."/>
        </authorList>
    </citation>
    <scope>NUCLEOTIDE SEQUENCE [LARGE SCALE GENOMIC DNA]</scope>
    <source>
        <strain evidence="8">Pr102</strain>
    </source>
</reference>
<feature type="compositionally biased region" description="Low complexity" evidence="5">
    <location>
        <begin position="1119"/>
        <end position="1151"/>
    </location>
</feature>
<dbReference type="PROSITE" id="PS50011">
    <property type="entry name" value="PROTEIN_KINASE_DOM"/>
    <property type="match status" value="2"/>
</dbReference>
<dbReference type="OMA" id="PPYEVEF"/>
<dbReference type="VEuPathDB" id="FungiDB:KRP23_1693"/>
<dbReference type="SUPFAM" id="SSF56112">
    <property type="entry name" value="Protein kinase-like (PK-like)"/>
    <property type="match status" value="2"/>
</dbReference>
<dbReference type="InterPro" id="IPR000719">
    <property type="entry name" value="Prot_kinase_dom"/>
</dbReference>
<keyword evidence="8" id="KW-1185">Reference proteome</keyword>
<dbReference type="PANTHER" id="PTHR44329:SF214">
    <property type="entry name" value="PROTEIN KINASE DOMAIN-CONTAINING PROTEIN"/>
    <property type="match status" value="1"/>
</dbReference>
<keyword evidence="2 4" id="KW-0547">Nucleotide-binding</keyword>
<feature type="domain" description="Protein kinase" evidence="6">
    <location>
        <begin position="1018"/>
        <end position="1328"/>
    </location>
</feature>
<dbReference type="InterPro" id="IPR001245">
    <property type="entry name" value="Ser-Thr/Tyr_kinase_cat_dom"/>
</dbReference>